<protein>
    <submittedName>
        <fullName evidence="1">Alpha/beta hydrolase</fullName>
    </submittedName>
</protein>
<dbReference type="Proteomes" id="UP000033608">
    <property type="component" value="Unassembled WGS sequence"/>
</dbReference>
<dbReference type="InterPro" id="IPR029058">
    <property type="entry name" value="AB_hydrolase_fold"/>
</dbReference>
<proteinExistence type="predicted"/>
<reference evidence="2 4" key="2">
    <citation type="submission" date="2016-11" db="EMBL/GenBank/DDBJ databases">
        <authorList>
            <person name="Jaros S."/>
            <person name="Januszkiewicz K."/>
            <person name="Wedrychowicz H."/>
        </authorList>
    </citation>
    <scope>NUCLEOTIDE SEQUENCE [LARGE SCALE GENOMIC DNA]</scope>
    <source>
        <strain evidence="2 4">DSM 17137</strain>
    </source>
</reference>
<keyword evidence="3" id="KW-1185">Reference proteome</keyword>
<dbReference type="PATRIC" id="fig|1121477.3.peg.1035"/>
<dbReference type="OrthoDB" id="9804993at2"/>
<evidence type="ECO:0000313" key="1">
    <source>
        <dbReference type="EMBL" id="KKB76265.1"/>
    </source>
</evidence>
<name>A0A0F5L241_9HYPH</name>
<accession>A0A0F5L241</accession>
<evidence type="ECO:0000313" key="2">
    <source>
        <dbReference type="EMBL" id="SHE61433.1"/>
    </source>
</evidence>
<dbReference type="EMBL" id="LAJF01000156">
    <property type="protein sequence ID" value="KKB76265.1"/>
    <property type="molecule type" value="Genomic_DNA"/>
</dbReference>
<dbReference type="RefSeq" id="WP_046137272.1">
    <property type="nucleotide sequence ID" value="NZ_FQVC01000002.1"/>
</dbReference>
<evidence type="ECO:0000313" key="4">
    <source>
        <dbReference type="Proteomes" id="UP000184533"/>
    </source>
</evidence>
<dbReference type="SUPFAM" id="SSF53474">
    <property type="entry name" value="alpha/beta-Hydrolases"/>
    <property type="match status" value="1"/>
</dbReference>
<dbReference type="Pfam" id="PF06821">
    <property type="entry name" value="Ser_hydrolase"/>
    <property type="match status" value="1"/>
</dbReference>
<dbReference type="EMBL" id="FQVC01000002">
    <property type="protein sequence ID" value="SHE61433.1"/>
    <property type="molecule type" value="Genomic_DNA"/>
</dbReference>
<dbReference type="STRING" id="1121477.SAMN02745223_00689"/>
<dbReference type="GO" id="GO:0016787">
    <property type="term" value="F:hydrolase activity"/>
    <property type="evidence" value="ECO:0007669"/>
    <property type="project" value="UniProtKB-KW"/>
</dbReference>
<keyword evidence="1" id="KW-0378">Hydrolase</keyword>
<evidence type="ECO:0000313" key="3">
    <source>
        <dbReference type="Proteomes" id="UP000033608"/>
    </source>
</evidence>
<organism evidence="1 3">
    <name type="scientific">Devosia limi DSM 17137</name>
    <dbReference type="NCBI Taxonomy" id="1121477"/>
    <lineage>
        <taxon>Bacteria</taxon>
        <taxon>Pseudomonadati</taxon>
        <taxon>Pseudomonadota</taxon>
        <taxon>Alphaproteobacteria</taxon>
        <taxon>Hyphomicrobiales</taxon>
        <taxon>Devosiaceae</taxon>
        <taxon>Devosia</taxon>
    </lineage>
</organism>
<dbReference type="Gene3D" id="3.40.50.1820">
    <property type="entry name" value="alpha/beta hydrolase"/>
    <property type="match status" value="1"/>
</dbReference>
<dbReference type="AlphaFoldDB" id="A0A0F5L241"/>
<reference evidence="1 3" key="1">
    <citation type="submission" date="2015-03" db="EMBL/GenBank/DDBJ databases">
        <authorList>
            <person name="Hassan Y.I."/>
            <person name="Lepp D."/>
            <person name="Zhou T."/>
        </authorList>
    </citation>
    <scope>NUCLEOTIDE SEQUENCE [LARGE SCALE GENOMIC DNA]</scope>
    <source>
        <strain evidence="1 3">DSM 17137</strain>
    </source>
</reference>
<gene>
    <name evidence="2" type="ORF">SAMN02745223_00689</name>
    <name evidence="1" type="ORF">VW29_21235</name>
</gene>
<dbReference type="Proteomes" id="UP000184533">
    <property type="component" value="Unassembled WGS sequence"/>
</dbReference>
<dbReference type="InterPro" id="IPR010662">
    <property type="entry name" value="RBBP9/YdeN"/>
</dbReference>
<sequence length="185" mass="20105">MKIAEADFLILPGLGNSGPGHWQHRWAGRLANAAIVEQADWDEPDMDDWVSTIEQAIIMSTRPVVLIAHSLAVIAVAHVGQRLVDTKVRGAFLVAPPDIELNPGVPEATSPFLPVPRDPLPFPSMLVASNSDPYCSIDRAVEFATCWGSDFHQAGDAGHINVDSGHGPWPEGLLMFTRLMQRLKA</sequence>